<dbReference type="PANTHER" id="PTHR10742:SF415">
    <property type="entry name" value="CHROMOSOME UNDETERMINED SCAFFOLD_56, WHOLE GENOME SHOTGUN SEQUENCE"/>
    <property type="match status" value="1"/>
</dbReference>
<evidence type="ECO:0000259" key="5">
    <source>
        <dbReference type="PROSITE" id="PS50089"/>
    </source>
</evidence>
<dbReference type="InterPro" id="IPR050281">
    <property type="entry name" value="Flavin_monoamine_oxidase"/>
</dbReference>
<dbReference type="InterPro" id="IPR002937">
    <property type="entry name" value="Amino_oxidase"/>
</dbReference>
<comment type="caution">
    <text evidence="6">The sequence shown here is derived from an EMBL/GenBank/DDBJ whole genome shotgun (WGS) entry which is preliminary data.</text>
</comment>
<accession>A0A1J4MLT6</accession>
<dbReference type="Gene3D" id="3.50.50.60">
    <property type="entry name" value="FAD/NAD(P)-binding domain"/>
    <property type="match status" value="3"/>
</dbReference>
<organism evidence="6 7">
    <name type="scientific">Cryptosporidium andersoni</name>
    <dbReference type="NCBI Taxonomy" id="117008"/>
    <lineage>
        <taxon>Eukaryota</taxon>
        <taxon>Sar</taxon>
        <taxon>Alveolata</taxon>
        <taxon>Apicomplexa</taxon>
        <taxon>Conoidasida</taxon>
        <taxon>Coccidia</taxon>
        <taxon>Eucoccidiorida</taxon>
        <taxon>Eimeriorina</taxon>
        <taxon>Cryptosporidiidae</taxon>
        <taxon>Cryptosporidium</taxon>
    </lineage>
</organism>
<dbReference type="OrthoDB" id="337104at2759"/>
<dbReference type="InterPro" id="IPR017907">
    <property type="entry name" value="Znf_RING_CS"/>
</dbReference>
<reference evidence="6 7" key="1">
    <citation type="submission" date="2016-10" db="EMBL/GenBank/DDBJ databases">
        <title>Reductive evolution of mitochondrial metabolism and differential evolution of invasion-related proteins in Cryptosporidium.</title>
        <authorList>
            <person name="Liu S."/>
            <person name="Roellig D.M."/>
            <person name="Guo Y."/>
            <person name="Li N."/>
            <person name="Frace M.A."/>
            <person name="Tang K."/>
            <person name="Zhang L."/>
            <person name="Feng Y."/>
            <person name="Xiao L."/>
        </authorList>
    </citation>
    <scope>NUCLEOTIDE SEQUENCE [LARGE SCALE GENOMIC DNA]</scope>
    <source>
        <strain evidence="6">30847</strain>
    </source>
</reference>
<dbReference type="GO" id="GO:0016491">
    <property type="term" value="F:oxidoreductase activity"/>
    <property type="evidence" value="ECO:0007669"/>
    <property type="project" value="InterPro"/>
</dbReference>
<dbReference type="Pfam" id="PF01593">
    <property type="entry name" value="Amino_oxidase"/>
    <property type="match status" value="1"/>
</dbReference>
<evidence type="ECO:0000256" key="3">
    <source>
        <dbReference type="ARBA" id="ARBA00022833"/>
    </source>
</evidence>
<dbReference type="InterPro" id="IPR001841">
    <property type="entry name" value="Znf_RING"/>
</dbReference>
<evidence type="ECO:0000313" key="6">
    <source>
        <dbReference type="EMBL" id="OII74419.1"/>
    </source>
</evidence>
<dbReference type="InterPro" id="IPR036188">
    <property type="entry name" value="FAD/NAD-bd_sf"/>
</dbReference>
<evidence type="ECO:0000256" key="4">
    <source>
        <dbReference type="PROSITE-ProRule" id="PRU00175"/>
    </source>
</evidence>
<name>A0A1J4MLT6_9CRYT</name>
<dbReference type="SUPFAM" id="SSF51905">
    <property type="entry name" value="FAD/NAD(P)-binding domain"/>
    <property type="match status" value="1"/>
</dbReference>
<evidence type="ECO:0000256" key="1">
    <source>
        <dbReference type="ARBA" id="ARBA00022723"/>
    </source>
</evidence>
<keyword evidence="1" id="KW-0479">Metal-binding</keyword>
<dbReference type="InterPro" id="IPR023753">
    <property type="entry name" value="FAD/NAD-binding_dom"/>
</dbReference>
<evidence type="ECO:0000313" key="7">
    <source>
        <dbReference type="Proteomes" id="UP000186804"/>
    </source>
</evidence>
<dbReference type="RefSeq" id="XP_067067286.1">
    <property type="nucleotide sequence ID" value="XM_067210760.1"/>
</dbReference>
<dbReference type="GeneID" id="92364704"/>
<protein>
    <submittedName>
        <fullName evidence="6">Amine flavin-containing family protein</fullName>
    </submittedName>
</protein>
<dbReference type="EMBL" id="LRBS01000096">
    <property type="protein sequence ID" value="OII74419.1"/>
    <property type="molecule type" value="Genomic_DNA"/>
</dbReference>
<keyword evidence="7" id="KW-1185">Reference proteome</keyword>
<dbReference type="Proteomes" id="UP000186804">
    <property type="component" value="Unassembled WGS sequence"/>
</dbReference>
<dbReference type="PROSITE" id="PS00518">
    <property type="entry name" value="ZF_RING_1"/>
    <property type="match status" value="1"/>
</dbReference>
<keyword evidence="3" id="KW-0862">Zinc</keyword>
<dbReference type="Pfam" id="PF07992">
    <property type="entry name" value="Pyr_redox_2"/>
    <property type="match status" value="1"/>
</dbReference>
<dbReference type="PANTHER" id="PTHR10742">
    <property type="entry name" value="FLAVIN MONOAMINE OXIDASE"/>
    <property type="match status" value="1"/>
</dbReference>
<feature type="domain" description="RING-type" evidence="5">
    <location>
        <begin position="304"/>
        <end position="363"/>
    </location>
</feature>
<evidence type="ECO:0000256" key="2">
    <source>
        <dbReference type="ARBA" id="ARBA00022771"/>
    </source>
</evidence>
<keyword evidence="2 4" id="KW-0863">Zinc-finger</keyword>
<proteinExistence type="predicted"/>
<gene>
    <name evidence="6" type="ORF">cand_005190</name>
</gene>
<dbReference type="VEuPathDB" id="CryptoDB:cand_005190"/>
<dbReference type="PROSITE" id="PS50089">
    <property type="entry name" value="ZF_RING_2"/>
    <property type="match status" value="1"/>
</dbReference>
<dbReference type="AlphaFoldDB" id="A0A1J4MLT6"/>
<dbReference type="GO" id="GO:0008270">
    <property type="term" value="F:zinc ion binding"/>
    <property type="evidence" value="ECO:0007669"/>
    <property type="project" value="UniProtKB-KW"/>
</dbReference>
<sequence>MDTLKRFQDNQIQDYWYNHNIYNGMDLVLQNNSNIKVIQQRNIVEPFSRLYHEHNYLPKDQHINGQRLSMIDSCKPYSYFTNMMKKGLICFSCGNSLSRTQLEYTDSEISTIPTCSTFTDISLIPSFVCRMDVCGRAICHNCKVYAESENVILFNTSTRLCTICYYQSNYNKNNMNKPRNPIEWHWCFQTADDLTYLRQLRTGLVNGNGLHIELSGKRQGCWRRRKEGIRKHFSFKQYGGFFESRMIALDLGYLQSKASSLEYKAIPFIMTLDNDSKYNIIPKRIVKEENPEGSESLQISNDICYICFKGILGQSYSKKLEIIIYSCNHKYCNLCLDYIESKFLTENYPHSFFNEEKVCIICHKFKDKTQDNFRNLLKYLINILPCRISLIKLDIFNMEWKTPYASFNILGASGILDSRLEAYKSIARYQHDNDGSTYDRSIFYGEFNSKVGYYTQFIKNGVLRIYGPYDSHDEAGRRWDLDALKYYGAEYAMAKAYFPKLLTWLSLPEYLQRYFLAPWIVWTIDKIRGRHCIPTTFISSNITKCYDVIVIGAGVAGMRAAEILLQKNLQVIILEAQNMSLGRACSYKKWPKKSNSQLNSKSYYFHRKDIGKPGIRIPIETIELCNELLKLSVELLEEVAIDIYHPLSNILDNPIKIFNTQNDGEYTDINPSRSIIQKLGDIKKPINWRWLLINHCIPIVMKKLNISNLSPIAWNIIEIMIKGDYDENLNKGIEQIYWERLPRFVGFEEAPWREYWCCPNNDTNQVSNNSGSTKILDSEIEVNIEDLVKATINHTLYNKNVTDILYNNETDQVNVRAADGTWYRAICVLCTLPIGVLKGCIKSNTSLNNINEIQQFYPISNSSTINFSPLLPSETIKSIESIDMNNYTEVYLTFDNTHDQFKSWCPILEGKIYNLNNSSVTIYINNETPGSLVCGISQELCDHFSTKSSSKLPLRQLVDICLELLRDIVTDSAELILLDWSVKVWKDDEFTRGSIPVHTIDSKETHIVQLIKPHFDGHLYFAGDGTTVNSFGTVNGALLSAKRATDQICQFLDNR</sequence>